<dbReference type="RefSeq" id="WP_238479894.1">
    <property type="nucleotide sequence ID" value="NZ_CP064786.1"/>
</dbReference>
<dbReference type="SUPFAM" id="SSF55729">
    <property type="entry name" value="Acyl-CoA N-acyltransferases (Nat)"/>
    <property type="match status" value="1"/>
</dbReference>
<dbReference type="InterPro" id="IPR043854">
    <property type="entry name" value="DUF5816"/>
</dbReference>
<feature type="domain" description="N-acetyltransferase" evidence="3">
    <location>
        <begin position="1"/>
        <end position="159"/>
    </location>
</feature>
<name>A0A897MR00_9EURY</name>
<evidence type="ECO:0000256" key="2">
    <source>
        <dbReference type="ARBA" id="ARBA00023315"/>
    </source>
</evidence>
<dbReference type="Pfam" id="PF19133">
    <property type="entry name" value="DUF5816"/>
    <property type="match status" value="1"/>
</dbReference>
<evidence type="ECO:0000256" key="1">
    <source>
        <dbReference type="ARBA" id="ARBA00022679"/>
    </source>
</evidence>
<dbReference type="InterPro" id="IPR016181">
    <property type="entry name" value="Acyl_CoA_acyltransferase"/>
</dbReference>
<proteinExistence type="predicted"/>
<dbReference type="InterPro" id="IPR000182">
    <property type="entry name" value="GNAT_dom"/>
</dbReference>
<dbReference type="CDD" id="cd04301">
    <property type="entry name" value="NAT_SF"/>
    <property type="match status" value="1"/>
</dbReference>
<evidence type="ECO:0000313" key="5">
    <source>
        <dbReference type="Proteomes" id="UP000663586"/>
    </source>
</evidence>
<dbReference type="Gene3D" id="3.40.630.30">
    <property type="match status" value="1"/>
</dbReference>
<keyword evidence="5" id="KW-1185">Reference proteome</keyword>
<evidence type="ECO:0000259" key="3">
    <source>
        <dbReference type="PROSITE" id="PS51186"/>
    </source>
</evidence>
<dbReference type="Proteomes" id="UP000663586">
    <property type="component" value="Chromosome"/>
</dbReference>
<keyword evidence="1" id="KW-0808">Transferase</keyword>
<organism evidence="4 5">
    <name type="scientific">Natranaeroarchaeum sulfidigenes</name>
    <dbReference type="NCBI Taxonomy" id="2784880"/>
    <lineage>
        <taxon>Archaea</taxon>
        <taxon>Methanobacteriati</taxon>
        <taxon>Methanobacteriota</taxon>
        <taxon>Stenosarchaea group</taxon>
        <taxon>Halobacteria</taxon>
        <taxon>Halobacteriales</taxon>
        <taxon>Natronoarchaeaceae</taxon>
        <taxon>Natranaeroarchaeum</taxon>
    </lineage>
</organism>
<dbReference type="GeneID" id="70684923"/>
<dbReference type="AlphaFoldDB" id="A0A897MR00"/>
<accession>A0A897MR00</accession>
<dbReference type="GO" id="GO:0016747">
    <property type="term" value="F:acyltransferase activity, transferring groups other than amino-acyl groups"/>
    <property type="evidence" value="ECO:0007669"/>
    <property type="project" value="InterPro"/>
</dbReference>
<protein>
    <recommendedName>
        <fullName evidence="3">N-acetyltransferase domain-containing protein</fullName>
    </recommendedName>
</protein>
<dbReference type="PANTHER" id="PTHR43877:SF1">
    <property type="entry name" value="ACETYLTRANSFERASE"/>
    <property type="match status" value="1"/>
</dbReference>
<dbReference type="KEGG" id="hara:AArcS_1539"/>
<gene>
    <name evidence="4" type="ORF">AArcS_1539</name>
</gene>
<dbReference type="PROSITE" id="PS51186">
    <property type="entry name" value="GNAT"/>
    <property type="match status" value="1"/>
</dbReference>
<dbReference type="PANTHER" id="PTHR43877">
    <property type="entry name" value="AMINOALKYLPHOSPHONATE N-ACETYLTRANSFERASE-RELATED-RELATED"/>
    <property type="match status" value="1"/>
</dbReference>
<dbReference type="Pfam" id="PF13508">
    <property type="entry name" value="Acetyltransf_7"/>
    <property type="match status" value="1"/>
</dbReference>
<evidence type="ECO:0000313" key="4">
    <source>
        <dbReference type="EMBL" id="QSG02751.1"/>
    </source>
</evidence>
<dbReference type="EMBL" id="CP064786">
    <property type="protein sequence ID" value="QSG02751.1"/>
    <property type="molecule type" value="Genomic_DNA"/>
</dbReference>
<reference evidence="4" key="1">
    <citation type="submission" date="2020-11" db="EMBL/GenBank/DDBJ databases">
        <title>Carbohydrate-dependent, anaerobic sulfur respiration: A novel catabolism in halophilic archaea.</title>
        <authorList>
            <person name="Sorokin D.Y."/>
            <person name="Messina E."/>
            <person name="Smedile F."/>
            <person name="La Cono V."/>
            <person name="Hallsworth J.E."/>
            <person name="Yakimov M.M."/>
        </authorList>
    </citation>
    <scope>NUCLEOTIDE SEQUENCE</scope>
    <source>
        <strain evidence="4">AArc-S</strain>
    </source>
</reference>
<dbReference type="InterPro" id="IPR050832">
    <property type="entry name" value="Bact_Acetyltransf"/>
</dbReference>
<sequence>MDIRHATSADRDAIRNIATDSMRSSYSMSPDTIDSAVSSWYGDDTLDTLLADDERILLVAEDDDTLTGFTDAILHGPEQPGDLLWLHVHPDHRGRGISRELIEETRARLVEAGASHLRGLVLADNSEGNSFYRHFGFEKIGERHIEIDGTRYVENVFQDDEPTGLTTLAVDDEIVYVADDETERGSIAPFNTIYADPNRDERWAYYCTNCERVAAAMDAMERIECSACGNTRKPTRWDAAYL</sequence>
<keyword evidence="2" id="KW-0012">Acyltransferase</keyword>